<evidence type="ECO:0000313" key="3">
    <source>
        <dbReference type="Proteomes" id="UP000563268"/>
    </source>
</evidence>
<dbReference type="Proteomes" id="UP000590218">
    <property type="component" value="Unassembled WGS sequence"/>
</dbReference>
<proteinExistence type="predicted"/>
<accession>A0A7Y8JKG8</accession>
<dbReference type="Pfam" id="PF09684">
    <property type="entry name" value="Tail_P2_I"/>
    <property type="match status" value="1"/>
</dbReference>
<dbReference type="Proteomes" id="UP000563268">
    <property type="component" value="Unassembled WGS sequence"/>
</dbReference>
<reference evidence="3 4" key="1">
    <citation type="submission" date="2020-04" db="EMBL/GenBank/DDBJ databases">
        <title>Molecular characterization of pseudomonads from Agaricus bisporus reveal novel blotch 2 pathogens in Western Europe.</title>
        <authorList>
            <person name="Taparia T."/>
            <person name="Krijger M."/>
            <person name="Haynes E."/>
            <person name="Elpinstone J.G."/>
            <person name="Noble R."/>
            <person name="Van Der Wolf J."/>
        </authorList>
    </citation>
    <scope>NUCLEOTIDE SEQUENCE [LARGE SCALE GENOMIC DNA]</scope>
    <source>
        <strain evidence="2 4">K6002</strain>
        <strain evidence="1 3">K7002</strain>
    </source>
</reference>
<dbReference type="NCBIfam" id="TIGR01634">
    <property type="entry name" value="tail_P2_I"/>
    <property type="match status" value="1"/>
</dbReference>
<dbReference type="RefSeq" id="WP_017137062.1">
    <property type="nucleotide sequence ID" value="NZ_JACARL010000026.1"/>
</dbReference>
<dbReference type="AlphaFoldDB" id="A0A7Y8JKG8"/>
<name>A0A7Y8JKG8_9PSED</name>
<dbReference type="EMBL" id="JACARM010000032">
    <property type="protein sequence ID" value="NWE09257.1"/>
    <property type="molecule type" value="Genomic_DNA"/>
</dbReference>
<dbReference type="InterPro" id="IPR006521">
    <property type="entry name" value="Tail_protein_I"/>
</dbReference>
<evidence type="ECO:0000313" key="4">
    <source>
        <dbReference type="Proteomes" id="UP000590218"/>
    </source>
</evidence>
<dbReference type="EMBL" id="JACARL010000026">
    <property type="protein sequence ID" value="NWE81309.1"/>
    <property type="molecule type" value="Genomic_DNA"/>
</dbReference>
<organism evidence="1 3">
    <name type="scientific">Pseudomonas edaphica</name>
    <dbReference type="NCBI Taxonomy" id="2006980"/>
    <lineage>
        <taxon>Bacteria</taxon>
        <taxon>Pseudomonadati</taxon>
        <taxon>Pseudomonadota</taxon>
        <taxon>Gammaproteobacteria</taxon>
        <taxon>Pseudomonadales</taxon>
        <taxon>Pseudomonadaceae</taxon>
        <taxon>Pseudomonas</taxon>
    </lineage>
</organism>
<comment type="caution">
    <text evidence="1">The sequence shown here is derived from an EMBL/GenBank/DDBJ whole genome shotgun (WGS) entry which is preliminary data.</text>
</comment>
<protein>
    <submittedName>
        <fullName evidence="1">Phage tail protein I</fullName>
    </submittedName>
</protein>
<sequence length="210" mass="22969">MSEEQIDHSLLPANSSALERALDLGFAKLVNRITPPFPSLMNPNETPTEFLPYLAADRGVAEWSASAAESEKRLTVGFSWPTKRQAGTRLALENAVRGLELSPQIQAWHEKSPSGAPYSFTVRAFTDRPYSEEINTRLDKRLADAKSERDTLAVSVGLSASGNHCISAVTVCGELTTIYPFKLEGLSSISPLYMAAGIYTVETMTLYPLE</sequence>
<evidence type="ECO:0000313" key="2">
    <source>
        <dbReference type="EMBL" id="NWE81309.1"/>
    </source>
</evidence>
<evidence type="ECO:0000313" key="1">
    <source>
        <dbReference type="EMBL" id="NWE09257.1"/>
    </source>
</evidence>
<gene>
    <name evidence="1" type="ORF">HX788_19330</name>
    <name evidence="2" type="ORF">HX795_04320</name>
</gene>